<keyword evidence="15" id="KW-1185">Reference proteome</keyword>
<dbReference type="SMART" id="SM00355">
    <property type="entry name" value="ZnF_C2H2"/>
    <property type="match status" value="5"/>
</dbReference>
<organism evidence="14 15">
    <name type="scientific">Opisthorchis felineus</name>
    <dbReference type="NCBI Taxonomy" id="147828"/>
    <lineage>
        <taxon>Eukaryota</taxon>
        <taxon>Metazoa</taxon>
        <taxon>Spiralia</taxon>
        <taxon>Lophotrochozoa</taxon>
        <taxon>Platyhelminthes</taxon>
        <taxon>Trematoda</taxon>
        <taxon>Digenea</taxon>
        <taxon>Opisthorchiida</taxon>
        <taxon>Opisthorchiata</taxon>
        <taxon>Opisthorchiidae</taxon>
        <taxon>Opisthorchis</taxon>
    </lineage>
</organism>
<evidence type="ECO:0000256" key="5">
    <source>
        <dbReference type="ARBA" id="ARBA00022833"/>
    </source>
</evidence>
<evidence type="ECO:0000313" key="14">
    <source>
        <dbReference type="EMBL" id="TGZ55792.1"/>
    </source>
</evidence>
<protein>
    <recommendedName>
        <fullName evidence="16">PR domain zinc finger protein 14</fullName>
    </recommendedName>
</protein>
<dbReference type="PANTHER" id="PTHR16515">
    <property type="entry name" value="PR DOMAIN ZINC FINGER PROTEIN"/>
    <property type="match status" value="1"/>
</dbReference>
<keyword evidence="6" id="KW-0805">Transcription regulation</keyword>
<dbReference type="Gene3D" id="3.30.160.60">
    <property type="entry name" value="Classic Zinc Finger"/>
    <property type="match status" value="4"/>
</dbReference>
<evidence type="ECO:0000259" key="12">
    <source>
        <dbReference type="PROSITE" id="PS50157"/>
    </source>
</evidence>
<reference evidence="14 15" key="1">
    <citation type="journal article" date="2019" name="BMC Genomics">
        <title>New insights from Opisthorchis felineus genome: update on genomics of the epidemiologically important liver flukes.</title>
        <authorList>
            <person name="Ershov N.I."/>
            <person name="Mordvinov V.A."/>
            <person name="Prokhortchouk E.B."/>
            <person name="Pakharukova M.Y."/>
            <person name="Gunbin K.V."/>
            <person name="Ustyantsev K."/>
            <person name="Genaev M.A."/>
            <person name="Blinov A.G."/>
            <person name="Mazur A."/>
            <person name="Boulygina E."/>
            <person name="Tsygankova S."/>
            <person name="Khrameeva E."/>
            <person name="Chekanov N."/>
            <person name="Fan G."/>
            <person name="Xiao A."/>
            <person name="Zhang H."/>
            <person name="Xu X."/>
            <person name="Yang H."/>
            <person name="Solovyev V."/>
            <person name="Lee S.M."/>
            <person name="Liu X."/>
            <person name="Afonnikov D.A."/>
            <person name="Skryabin K.G."/>
        </authorList>
    </citation>
    <scope>NUCLEOTIDE SEQUENCE [LARGE SCALE GENOMIC DNA]</scope>
    <source>
        <strain evidence="14">AK-0245</strain>
        <tissue evidence="14">Whole organism</tissue>
    </source>
</reference>
<dbReference type="Pfam" id="PF00096">
    <property type="entry name" value="zf-C2H2"/>
    <property type="match status" value="1"/>
</dbReference>
<evidence type="ECO:0000259" key="13">
    <source>
        <dbReference type="PROSITE" id="PS50280"/>
    </source>
</evidence>
<evidence type="ECO:0000313" key="15">
    <source>
        <dbReference type="Proteomes" id="UP000308267"/>
    </source>
</evidence>
<dbReference type="FunFam" id="3.30.160.60:FF:000325">
    <property type="entry name" value="ZFP90 zinc finger protein"/>
    <property type="match status" value="1"/>
</dbReference>
<feature type="region of interest" description="Disordered" evidence="11">
    <location>
        <begin position="535"/>
        <end position="560"/>
    </location>
</feature>
<keyword evidence="8" id="KW-0804">Transcription</keyword>
<evidence type="ECO:0000256" key="4">
    <source>
        <dbReference type="ARBA" id="ARBA00022771"/>
    </source>
</evidence>
<dbReference type="EMBL" id="SJOL01009787">
    <property type="protein sequence ID" value="TGZ55792.1"/>
    <property type="molecule type" value="Genomic_DNA"/>
</dbReference>
<feature type="domain" description="C2H2-type" evidence="12">
    <location>
        <begin position="653"/>
        <end position="680"/>
    </location>
</feature>
<keyword evidence="5" id="KW-0862">Zinc</keyword>
<evidence type="ECO:0000256" key="7">
    <source>
        <dbReference type="ARBA" id="ARBA00023125"/>
    </source>
</evidence>
<keyword evidence="4 10" id="KW-0863">Zinc-finger</keyword>
<feature type="domain" description="C2H2-type" evidence="12">
    <location>
        <begin position="681"/>
        <end position="709"/>
    </location>
</feature>
<evidence type="ECO:0000256" key="9">
    <source>
        <dbReference type="ARBA" id="ARBA00023242"/>
    </source>
</evidence>
<feature type="domain" description="C2H2-type" evidence="12">
    <location>
        <begin position="596"/>
        <end position="624"/>
    </location>
</feature>
<evidence type="ECO:0000256" key="3">
    <source>
        <dbReference type="ARBA" id="ARBA00022737"/>
    </source>
</evidence>
<evidence type="ECO:0008006" key="16">
    <source>
        <dbReference type="Google" id="ProtNLM"/>
    </source>
</evidence>
<dbReference type="InterPro" id="IPR050331">
    <property type="entry name" value="Zinc_finger"/>
</dbReference>
<evidence type="ECO:0000256" key="2">
    <source>
        <dbReference type="ARBA" id="ARBA00022723"/>
    </source>
</evidence>
<dbReference type="OrthoDB" id="6256714at2759"/>
<dbReference type="STRING" id="147828.A0A4S2KZI5"/>
<evidence type="ECO:0000256" key="1">
    <source>
        <dbReference type="ARBA" id="ARBA00004123"/>
    </source>
</evidence>
<dbReference type="InterPro" id="IPR036236">
    <property type="entry name" value="Znf_C2H2_sf"/>
</dbReference>
<dbReference type="Proteomes" id="UP000308267">
    <property type="component" value="Unassembled WGS sequence"/>
</dbReference>
<feature type="domain" description="C2H2-type" evidence="12">
    <location>
        <begin position="564"/>
        <end position="595"/>
    </location>
</feature>
<dbReference type="PROSITE" id="PS00028">
    <property type="entry name" value="ZINC_FINGER_C2H2_1"/>
    <property type="match status" value="4"/>
</dbReference>
<comment type="caution">
    <text evidence="14">The sequence shown here is derived from an EMBL/GenBank/DDBJ whole genome shotgun (WGS) entry which is preliminary data.</text>
</comment>
<dbReference type="PROSITE" id="PS50157">
    <property type="entry name" value="ZINC_FINGER_C2H2_2"/>
    <property type="match status" value="5"/>
</dbReference>
<dbReference type="InterPro" id="IPR001214">
    <property type="entry name" value="SET_dom"/>
</dbReference>
<dbReference type="AlphaFoldDB" id="A0A4S2KZI5"/>
<evidence type="ECO:0000256" key="8">
    <source>
        <dbReference type="ARBA" id="ARBA00023163"/>
    </source>
</evidence>
<dbReference type="GO" id="GO:0006357">
    <property type="term" value="P:regulation of transcription by RNA polymerase II"/>
    <property type="evidence" value="ECO:0007669"/>
    <property type="project" value="TreeGrafter"/>
</dbReference>
<dbReference type="GO" id="GO:0005634">
    <property type="term" value="C:nucleus"/>
    <property type="evidence" value="ECO:0007669"/>
    <property type="project" value="UniProtKB-SubCell"/>
</dbReference>
<feature type="domain" description="SET" evidence="13">
    <location>
        <begin position="232"/>
        <end position="371"/>
    </location>
</feature>
<feature type="compositionally biased region" description="Polar residues" evidence="11">
    <location>
        <begin position="498"/>
        <end position="516"/>
    </location>
</feature>
<sequence length="729" mass="82016">MFAAIKEGTGQSTSPSTPVNNMDDGCFNSALGGQLQPGIHTEFSLKDSVIRNLTSLCPFRLPIGVVPPPPPDILLAALQKCHRENFQFNPVTYHPAEYIQTMDRPQQCTGLMPTPNSTPQIPTQQPLFVNSSLFQQWLFHLTNRFQTPIKDEEYKCRLNSYAATPTTDRGDQPSQTFPRFSFKPEITDGKHLASKVRRRSIQETLSGKFMVTGASMRHESQTFNMDTTDREPVVVVCASNGTGRPRIVAQRTIEEGTYFGPWLLCKTKSETEQGIEQKNLHGNLRYKLAPSGLSPSLQWMSLVHGESHKAQMNETKSPNLVQVEIPQGHSPFFKGPLPLQPQIIGCQERKHVFFRAIRKVLPGEELILNCINQLGDDFSTNHACTDTAESLLCTGSDTIHQGISAIPLVKAPILDASSSKAYYRKQHKAMQPMKTQLCWQSLNKNSTSWTEELQHFNKVHPRVTCPLQLTAVDLCNQKFSNHLCAAKGQGFAEGRGAKTTQGDHFSPHSAQNSNETKALFDRQRKESPALLLSAHRPMASTGESPRGQLPPAHKKESFEGGEGYSCEYCGKMFAYQYYRDKHLKYTRCVDQGNRKYPCKLCSRSFEKRDRLRIHVLHVHEKHRPHKCHLCAKSFSQSSSLNKHLRVHSGERPYKCCYCNKAFTASSILRTHIRQHSGEKPFKCKFCWKPFASHAAHDSHVRRTHGNPSSISHTLELKSLDRAQASCGSL</sequence>
<dbReference type="PROSITE" id="PS50280">
    <property type="entry name" value="SET"/>
    <property type="match status" value="1"/>
</dbReference>
<accession>A0A4S2KZI5</accession>
<feature type="domain" description="C2H2-type" evidence="12">
    <location>
        <begin position="625"/>
        <end position="652"/>
    </location>
</feature>
<proteinExistence type="predicted"/>
<feature type="region of interest" description="Disordered" evidence="11">
    <location>
        <begin position="495"/>
        <end position="522"/>
    </location>
</feature>
<evidence type="ECO:0000256" key="11">
    <source>
        <dbReference type="SAM" id="MobiDB-lite"/>
    </source>
</evidence>
<comment type="subcellular location">
    <subcellularLocation>
        <location evidence="1">Nucleus</location>
    </subcellularLocation>
</comment>
<dbReference type="GO" id="GO:0008270">
    <property type="term" value="F:zinc ion binding"/>
    <property type="evidence" value="ECO:0007669"/>
    <property type="project" value="UniProtKB-KW"/>
</dbReference>
<feature type="region of interest" description="Disordered" evidence="11">
    <location>
        <begin position="1"/>
        <end position="25"/>
    </location>
</feature>
<keyword evidence="2" id="KW-0479">Metal-binding</keyword>
<feature type="compositionally biased region" description="Polar residues" evidence="11">
    <location>
        <begin position="9"/>
        <end position="20"/>
    </location>
</feature>
<evidence type="ECO:0000256" key="6">
    <source>
        <dbReference type="ARBA" id="ARBA00023015"/>
    </source>
</evidence>
<gene>
    <name evidence="14" type="ORF">CRM22_010307</name>
</gene>
<keyword evidence="3" id="KW-0677">Repeat</keyword>
<name>A0A4S2KZI5_OPIFE</name>
<keyword evidence="7" id="KW-0238">DNA-binding</keyword>
<dbReference type="InterPro" id="IPR013087">
    <property type="entry name" value="Znf_C2H2_type"/>
</dbReference>
<dbReference type="GO" id="GO:0000977">
    <property type="term" value="F:RNA polymerase II transcription regulatory region sequence-specific DNA binding"/>
    <property type="evidence" value="ECO:0007669"/>
    <property type="project" value="TreeGrafter"/>
</dbReference>
<dbReference type="PANTHER" id="PTHR16515:SF19">
    <property type="entry name" value="PR DOMAIN ZINC FINGER PROTEIN 14"/>
    <property type="match status" value="1"/>
</dbReference>
<keyword evidence="9" id="KW-0539">Nucleus</keyword>
<evidence type="ECO:0000256" key="10">
    <source>
        <dbReference type="PROSITE-ProRule" id="PRU00042"/>
    </source>
</evidence>
<dbReference type="FunFam" id="3.30.160.60:FF:000450">
    <property type="entry name" value="PR domain zinc finger protein 14"/>
    <property type="match status" value="1"/>
</dbReference>
<dbReference type="SUPFAM" id="SSF57667">
    <property type="entry name" value="beta-beta-alpha zinc fingers"/>
    <property type="match status" value="2"/>
</dbReference>